<feature type="domain" description="Immunoglobulin" evidence="2">
    <location>
        <begin position="141"/>
        <end position="222"/>
    </location>
</feature>
<sequence>MTMLTTRPARAQWRALLASGSLCLLVACGGGESSAPIEVAPSFLSQPLDVQTTVGNEARFTAEVQGSELKYQWQRSTDGGGTWLDVDQGTGASLVLKAVSLADHSSKFRVVISTKGGSITSSAASLSVTSALLPAAITVQPAPVQLSVGGNASLTVTATGSTLAYQWQSSADGQSWQDLAGATSAQLQVSAASLSQSGTLYRVVVGNSLGKVTSVAVALTVMAAPAIPSFATQPVALSVTAPASASFSAQALGSPAPSYQWQRSTDKGASWDDVAGAVNASFTIAATTAADSGTLYRVLARNASGSVASEAVLLSVTPAAQPVSISQQPQDLSLAAGQTASWTVLASGSPSPAYQWQLSTDGGASYANINGATQASYSLVVGAADNGRQYRVQISNSQGTVSSRAARLTVVAPQSALSGRAWTKGQLLETGDGLMPGVMAAGIDDQGRVISVFAKQDGARIALQAVRSVPGAAGAPASVSSPVILDKDWPFDWKTGVNLSVSPAGNALAGWPVVAPCTANSYSSSGKCNYWVVARFLQSSGVWEAPVVVADMPMPMFEASINDAGDIAGLANTWTRDAKGELDASTLGVIWRAAGQASFTRRAFAVADVTDIFIPRALTLANTGGFLVSGIGKQGLVQSYDVVAYRGHVRDGLGAREVIDLRGGNVPDVKAYGNALGQFALLWSQDNGSRPSTYVASLDQAGGNWSLTDLGLAPFASASAYAAALSDSGDFHLYAWGRCSQMRRHGGVWGAETPLPVGSCAGAPVFKLARNGDFLALQTTQGSAGRWLSFDAARQESVHGYSTEGQGEGFLLGLPALPKGELLLAPNGIGAYLSLNAYDVLPGPGMPNGDSRGVISLWGVSFK</sequence>
<protein>
    <recommendedName>
        <fullName evidence="2">Immunoglobulin domain-containing protein</fullName>
    </recommendedName>
</protein>
<dbReference type="InterPro" id="IPR003599">
    <property type="entry name" value="Ig_sub"/>
</dbReference>
<reference evidence="3" key="1">
    <citation type="submission" date="2023-09" db="EMBL/GenBank/DDBJ databases">
        <title>Paucibacter sp. APW11 Genome sequencing and assembly.</title>
        <authorList>
            <person name="Kim I."/>
        </authorList>
    </citation>
    <scope>NUCLEOTIDE SEQUENCE</scope>
    <source>
        <strain evidence="3">APW11</strain>
    </source>
</reference>
<gene>
    <name evidence="3" type="ORF">RQP53_16340</name>
</gene>
<dbReference type="SMART" id="SM00409">
    <property type="entry name" value="IG"/>
    <property type="match status" value="4"/>
</dbReference>
<dbReference type="EMBL" id="JAVXZY010000006">
    <property type="protein sequence ID" value="MDT9000846.1"/>
    <property type="molecule type" value="Genomic_DNA"/>
</dbReference>
<evidence type="ECO:0000256" key="1">
    <source>
        <dbReference type="ARBA" id="ARBA00023157"/>
    </source>
</evidence>
<dbReference type="InterPro" id="IPR036179">
    <property type="entry name" value="Ig-like_dom_sf"/>
</dbReference>
<evidence type="ECO:0000259" key="2">
    <source>
        <dbReference type="SMART" id="SM00409"/>
    </source>
</evidence>
<dbReference type="InterPro" id="IPR013098">
    <property type="entry name" value="Ig_I-set"/>
</dbReference>
<dbReference type="SUPFAM" id="SSF110296">
    <property type="entry name" value="Oligoxyloglucan reducing end-specific cellobiohydrolase"/>
    <property type="match status" value="1"/>
</dbReference>
<dbReference type="Proteomes" id="UP001246372">
    <property type="component" value="Unassembled WGS sequence"/>
</dbReference>
<accession>A0ABU3PE04</accession>
<dbReference type="Pfam" id="PF07679">
    <property type="entry name" value="I-set"/>
    <property type="match status" value="1"/>
</dbReference>
<evidence type="ECO:0000313" key="3">
    <source>
        <dbReference type="EMBL" id="MDT9000846.1"/>
    </source>
</evidence>
<keyword evidence="4" id="KW-1185">Reference proteome</keyword>
<organism evidence="3 4">
    <name type="scientific">Roseateles aquae</name>
    <dbReference type="NCBI Taxonomy" id="3077235"/>
    <lineage>
        <taxon>Bacteria</taxon>
        <taxon>Pseudomonadati</taxon>
        <taxon>Pseudomonadota</taxon>
        <taxon>Betaproteobacteria</taxon>
        <taxon>Burkholderiales</taxon>
        <taxon>Sphaerotilaceae</taxon>
        <taxon>Roseateles</taxon>
    </lineage>
</organism>
<dbReference type="PANTHER" id="PTHR44170">
    <property type="entry name" value="PROTEIN SIDEKICK"/>
    <property type="match status" value="1"/>
</dbReference>
<dbReference type="PANTHER" id="PTHR44170:SF6">
    <property type="entry name" value="CONTACTIN"/>
    <property type="match status" value="1"/>
</dbReference>
<feature type="domain" description="Immunoglobulin" evidence="2">
    <location>
        <begin position="47"/>
        <end position="129"/>
    </location>
</feature>
<dbReference type="SUPFAM" id="SSF48726">
    <property type="entry name" value="Immunoglobulin"/>
    <property type="match status" value="1"/>
</dbReference>
<name>A0ABU3PE04_9BURK</name>
<keyword evidence="1" id="KW-1015">Disulfide bond</keyword>
<dbReference type="Gene3D" id="2.60.40.10">
    <property type="entry name" value="Immunoglobulins"/>
    <property type="match status" value="4"/>
</dbReference>
<dbReference type="RefSeq" id="WP_315651724.1">
    <property type="nucleotide sequence ID" value="NZ_JAVXZY010000006.1"/>
</dbReference>
<proteinExistence type="predicted"/>
<feature type="domain" description="Immunoglobulin" evidence="2">
    <location>
        <begin position="234"/>
        <end position="317"/>
    </location>
</feature>
<dbReference type="InterPro" id="IPR013783">
    <property type="entry name" value="Ig-like_fold"/>
</dbReference>
<dbReference type="PROSITE" id="PS51257">
    <property type="entry name" value="PROKAR_LIPOPROTEIN"/>
    <property type="match status" value="1"/>
</dbReference>
<comment type="caution">
    <text evidence="3">The sequence shown here is derived from an EMBL/GenBank/DDBJ whole genome shotgun (WGS) entry which is preliminary data.</text>
</comment>
<evidence type="ECO:0000313" key="4">
    <source>
        <dbReference type="Proteomes" id="UP001246372"/>
    </source>
</evidence>
<feature type="domain" description="Immunoglobulin" evidence="2">
    <location>
        <begin position="329"/>
        <end position="411"/>
    </location>
</feature>